<evidence type="ECO:0000313" key="5">
    <source>
        <dbReference type="Proteomes" id="UP001196870"/>
    </source>
</evidence>
<dbReference type="Gene3D" id="3.30.450.20">
    <property type="entry name" value="PAS domain"/>
    <property type="match status" value="1"/>
</dbReference>
<evidence type="ECO:0000313" key="4">
    <source>
        <dbReference type="EMBL" id="MBR0664733.1"/>
    </source>
</evidence>
<dbReference type="CDD" id="cd01949">
    <property type="entry name" value="GGDEF"/>
    <property type="match status" value="1"/>
</dbReference>
<dbReference type="CDD" id="cd01948">
    <property type="entry name" value="EAL"/>
    <property type="match status" value="1"/>
</dbReference>
<evidence type="ECO:0000259" key="2">
    <source>
        <dbReference type="PROSITE" id="PS50883"/>
    </source>
</evidence>
<dbReference type="NCBIfam" id="TIGR00254">
    <property type="entry name" value="GGDEF"/>
    <property type="match status" value="1"/>
</dbReference>
<gene>
    <name evidence="4" type="ORF">GXW71_10260</name>
</gene>
<dbReference type="InterPro" id="IPR035919">
    <property type="entry name" value="EAL_sf"/>
</dbReference>
<feature type="transmembrane region" description="Helical" evidence="1">
    <location>
        <begin position="24"/>
        <end position="44"/>
    </location>
</feature>
<keyword evidence="1" id="KW-0472">Membrane</keyword>
<name>A0ABS5EWY2_9PROT</name>
<dbReference type="PANTHER" id="PTHR44757:SF2">
    <property type="entry name" value="BIOFILM ARCHITECTURE MAINTENANCE PROTEIN MBAA"/>
    <property type="match status" value="1"/>
</dbReference>
<dbReference type="Proteomes" id="UP001196870">
    <property type="component" value="Unassembled WGS sequence"/>
</dbReference>
<dbReference type="PROSITE" id="PS50887">
    <property type="entry name" value="GGDEF"/>
    <property type="match status" value="1"/>
</dbReference>
<evidence type="ECO:0000256" key="1">
    <source>
        <dbReference type="SAM" id="Phobius"/>
    </source>
</evidence>
<dbReference type="Gene3D" id="3.30.70.270">
    <property type="match status" value="1"/>
</dbReference>
<feature type="transmembrane region" description="Helical" evidence="1">
    <location>
        <begin position="89"/>
        <end position="109"/>
    </location>
</feature>
<dbReference type="InterPro" id="IPR052155">
    <property type="entry name" value="Biofilm_reg_signaling"/>
</dbReference>
<reference evidence="5" key="1">
    <citation type="journal article" date="2021" name="Syst. Appl. Microbiol.">
        <title>Roseomonas hellenica sp. nov., isolated from roots of wild-growing Alkanna tinctoria.</title>
        <authorList>
            <person name="Rat A."/>
            <person name="Naranjo H.D."/>
            <person name="Lebbe L."/>
            <person name="Cnockaert M."/>
            <person name="Krigas N."/>
            <person name="Grigoriadou K."/>
            <person name="Maloupa E."/>
            <person name="Willems A."/>
        </authorList>
    </citation>
    <scope>NUCLEOTIDE SEQUENCE [LARGE SCALE GENOMIC DNA]</scope>
    <source>
        <strain evidence="5">LMG 31523</strain>
    </source>
</reference>
<dbReference type="SUPFAM" id="SSF141868">
    <property type="entry name" value="EAL domain-like"/>
    <property type="match status" value="1"/>
</dbReference>
<dbReference type="Pfam" id="PF00563">
    <property type="entry name" value="EAL"/>
    <property type="match status" value="1"/>
</dbReference>
<dbReference type="SMART" id="SM00052">
    <property type="entry name" value="EAL"/>
    <property type="match status" value="1"/>
</dbReference>
<keyword evidence="5" id="KW-1185">Reference proteome</keyword>
<keyword evidence="1" id="KW-1133">Transmembrane helix</keyword>
<dbReference type="SMART" id="SM00267">
    <property type="entry name" value="GGDEF"/>
    <property type="match status" value="1"/>
</dbReference>
<dbReference type="InterPro" id="IPR029787">
    <property type="entry name" value="Nucleotide_cyclase"/>
</dbReference>
<feature type="transmembrane region" description="Helical" evidence="1">
    <location>
        <begin position="138"/>
        <end position="156"/>
    </location>
</feature>
<dbReference type="InterPro" id="IPR001633">
    <property type="entry name" value="EAL_dom"/>
</dbReference>
<evidence type="ECO:0000259" key="3">
    <source>
        <dbReference type="PROSITE" id="PS50887"/>
    </source>
</evidence>
<dbReference type="EMBL" id="JAAGBB010000010">
    <property type="protein sequence ID" value="MBR0664733.1"/>
    <property type="molecule type" value="Genomic_DNA"/>
</dbReference>
<keyword evidence="1" id="KW-0812">Transmembrane</keyword>
<dbReference type="InterPro" id="IPR043128">
    <property type="entry name" value="Rev_trsase/Diguanyl_cyclase"/>
</dbReference>
<comment type="caution">
    <text evidence="4">The sequence shown here is derived from an EMBL/GenBank/DDBJ whole genome shotgun (WGS) entry which is preliminary data.</text>
</comment>
<feature type="domain" description="EAL" evidence="2">
    <location>
        <begin position="499"/>
        <end position="750"/>
    </location>
</feature>
<dbReference type="InterPro" id="IPR000160">
    <property type="entry name" value="GGDEF_dom"/>
</dbReference>
<feature type="transmembrane region" description="Helical" evidence="1">
    <location>
        <begin position="162"/>
        <end position="182"/>
    </location>
</feature>
<organism evidence="4 5">
    <name type="scientific">Plastoroseomonas hellenica</name>
    <dbReference type="NCBI Taxonomy" id="2687306"/>
    <lineage>
        <taxon>Bacteria</taxon>
        <taxon>Pseudomonadati</taxon>
        <taxon>Pseudomonadota</taxon>
        <taxon>Alphaproteobacteria</taxon>
        <taxon>Acetobacterales</taxon>
        <taxon>Acetobacteraceae</taxon>
        <taxon>Plastoroseomonas</taxon>
    </lineage>
</organism>
<protein>
    <submittedName>
        <fullName evidence="4">EAL domain-containing protein</fullName>
    </submittedName>
</protein>
<dbReference type="PANTHER" id="PTHR44757">
    <property type="entry name" value="DIGUANYLATE CYCLASE DGCP"/>
    <property type="match status" value="1"/>
</dbReference>
<accession>A0ABS5EWY2</accession>
<dbReference type="SUPFAM" id="SSF55073">
    <property type="entry name" value="Nucleotide cyclase"/>
    <property type="match status" value="1"/>
</dbReference>
<dbReference type="Gene3D" id="3.20.20.450">
    <property type="entry name" value="EAL domain"/>
    <property type="match status" value="1"/>
</dbReference>
<sequence length="766" mass="83028">MTVPDGKPELLKAQYRAFSRQLPLMYLILISNTWIVAATHMAVAPTWLTTGVPAIMTLGCGVRAVHWLRVRSAEPTPEQARQALTRTNYLSSIIAVAFTAWSLMLFPYGDAYTKSHVVFYMAITVIACIFSLLHLRSAAITGTVIVNGAIVAFFASTGEPTFVATAINTGLVSSGMLAILLINYRDFTRMIDAQVEAARKAKEQHRLLRMIDDMPIAVMTLDPATFVINFANETAKRTLGTIEGLLPVKADQLVGTCVDVFHANPQHQRRILADPANLPHHARVAVGQEVVDLQVAPIHDDDGSYIGPMLSLSIVTQQVAAERRIRQLAHYDVLTGLPNRATFRDRLEASLARPESRGGLLLIDLDGFKMVNDLRGHLVGDELLRQVAGRLQAARSRAELIVGRLGGDEFAILVEDEEVGGAAALATELIAELGAPYTLGDDRHVQIGASIGIALIPGHGREAERLLSRADMALYAAKAVGKGTYRTFSPGMEIRVQERVRLEAELRTALVECRDLFVFYQPIVCLRSGRVTAREALARWHHPQHGWVPPSEFIHVAEESGLIDRLGTFVLDQACREAAGWADGARVAVNISATQLGKGTLIPAILTALAGSGLPADRLEIEVTESALLSEAFDCIADLRHAREIGVRVALDDFGTGYSSLAHLRAFAFDKIKIDGTFVRDAVERPDCAAIVGLVADLGRRLGVTTVAEGVETAAHLQLVTVEGCFEAQGYLFSTPKPSERDAPLVAALEDRLEILNAAGTQTAIV</sequence>
<dbReference type="Pfam" id="PF00990">
    <property type="entry name" value="GGDEF"/>
    <property type="match status" value="1"/>
</dbReference>
<proteinExistence type="predicted"/>
<feature type="transmembrane region" description="Helical" evidence="1">
    <location>
        <begin position="115"/>
        <end position="133"/>
    </location>
</feature>
<dbReference type="PROSITE" id="PS50883">
    <property type="entry name" value="EAL"/>
    <property type="match status" value="1"/>
</dbReference>
<feature type="domain" description="GGDEF" evidence="3">
    <location>
        <begin position="356"/>
        <end position="490"/>
    </location>
</feature>